<keyword evidence="7" id="KW-1185">Reference proteome</keyword>
<dbReference type="InterPro" id="IPR000847">
    <property type="entry name" value="LysR_HTH_N"/>
</dbReference>
<feature type="domain" description="HTH lysR-type" evidence="5">
    <location>
        <begin position="6"/>
        <end position="63"/>
    </location>
</feature>
<dbReference type="InterPro" id="IPR036388">
    <property type="entry name" value="WH-like_DNA-bd_sf"/>
</dbReference>
<dbReference type="STRING" id="1796606.A2G96_25760"/>
<accession>A0A142JT01</accession>
<name>A0A142JT01_9BURK</name>
<dbReference type="Pfam" id="PF00126">
    <property type="entry name" value="HTH_1"/>
    <property type="match status" value="1"/>
</dbReference>
<dbReference type="Gene3D" id="1.10.10.10">
    <property type="entry name" value="Winged helix-like DNA-binding domain superfamily/Winged helix DNA-binding domain"/>
    <property type="match status" value="1"/>
</dbReference>
<dbReference type="Proteomes" id="UP000075238">
    <property type="component" value="Chromosome 2"/>
</dbReference>
<reference evidence="6 7" key="1">
    <citation type="submission" date="2016-03" db="EMBL/GenBank/DDBJ databases">
        <title>Complete genome sequence of a novel chlorpyrifos degrading bacterium, Cupriavidus nantongensis sp. X1.</title>
        <authorList>
            <person name="Fang L."/>
        </authorList>
    </citation>
    <scope>NUCLEOTIDE SEQUENCE [LARGE SCALE GENOMIC DNA]</scope>
    <source>
        <strain evidence="6 7">X1</strain>
    </source>
</reference>
<evidence type="ECO:0000259" key="5">
    <source>
        <dbReference type="PROSITE" id="PS50931"/>
    </source>
</evidence>
<evidence type="ECO:0000313" key="7">
    <source>
        <dbReference type="Proteomes" id="UP000075238"/>
    </source>
</evidence>
<evidence type="ECO:0000256" key="3">
    <source>
        <dbReference type="ARBA" id="ARBA00023125"/>
    </source>
</evidence>
<evidence type="ECO:0000256" key="1">
    <source>
        <dbReference type="ARBA" id="ARBA00009437"/>
    </source>
</evidence>
<dbReference type="Gene3D" id="3.40.190.10">
    <property type="entry name" value="Periplasmic binding protein-like II"/>
    <property type="match status" value="2"/>
</dbReference>
<dbReference type="PANTHER" id="PTHR30537">
    <property type="entry name" value="HTH-TYPE TRANSCRIPTIONAL REGULATOR"/>
    <property type="match status" value="1"/>
</dbReference>
<dbReference type="InterPro" id="IPR058163">
    <property type="entry name" value="LysR-type_TF_proteobact-type"/>
</dbReference>
<evidence type="ECO:0000256" key="4">
    <source>
        <dbReference type="ARBA" id="ARBA00023163"/>
    </source>
</evidence>
<dbReference type="InterPro" id="IPR005119">
    <property type="entry name" value="LysR_subst-bd"/>
</dbReference>
<dbReference type="GO" id="GO:0043565">
    <property type="term" value="F:sequence-specific DNA binding"/>
    <property type="evidence" value="ECO:0007669"/>
    <property type="project" value="TreeGrafter"/>
</dbReference>
<dbReference type="InterPro" id="IPR036390">
    <property type="entry name" value="WH_DNA-bd_sf"/>
</dbReference>
<proteinExistence type="inferred from homology"/>
<protein>
    <submittedName>
        <fullName evidence="6">LysR family transcriptional regulator</fullName>
    </submittedName>
</protein>
<dbReference type="GO" id="GO:0006351">
    <property type="term" value="P:DNA-templated transcription"/>
    <property type="evidence" value="ECO:0007669"/>
    <property type="project" value="TreeGrafter"/>
</dbReference>
<organism evidence="6 7">
    <name type="scientific">Cupriavidus nantongensis</name>
    <dbReference type="NCBI Taxonomy" id="1796606"/>
    <lineage>
        <taxon>Bacteria</taxon>
        <taxon>Pseudomonadati</taxon>
        <taxon>Pseudomonadota</taxon>
        <taxon>Betaproteobacteria</taxon>
        <taxon>Burkholderiales</taxon>
        <taxon>Burkholderiaceae</taxon>
        <taxon>Cupriavidus</taxon>
    </lineage>
</organism>
<comment type="similarity">
    <text evidence="1">Belongs to the LysR transcriptional regulatory family.</text>
</comment>
<dbReference type="SUPFAM" id="SSF46785">
    <property type="entry name" value="Winged helix' DNA-binding domain"/>
    <property type="match status" value="1"/>
</dbReference>
<dbReference type="KEGG" id="cnan:A2G96_25760"/>
<dbReference type="GO" id="GO:0003700">
    <property type="term" value="F:DNA-binding transcription factor activity"/>
    <property type="evidence" value="ECO:0007669"/>
    <property type="project" value="InterPro"/>
</dbReference>
<gene>
    <name evidence="6" type="ORF">A2G96_25760</name>
</gene>
<dbReference type="OrthoDB" id="9178397at2"/>
<dbReference type="Pfam" id="PF03466">
    <property type="entry name" value="LysR_substrate"/>
    <property type="match status" value="1"/>
</dbReference>
<dbReference type="EMBL" id="CP014845">
    <property type="protein sequence ID" value="AMR81213.1"/>
    <property type="molecule type" value="Genomic_DNA"/>
</dbReference>
<keyword evidence="4" id="KW-0804">Transcription</keyword>
<dbReference type="PRINTS" id="PR00039">
    <property type="entry name" value="HTHLYSR"/>
</dbReference>
<keyword evidence="2" id="KW-0805">Transcription regulation</keyword>
<dbReference type="AlphaFoldDB" id="A0A142JT01"/>
<keyword evidence="3" id="KW-0238">DNA-binding</keyword>
<dbReference type="FunFam" id="3.40.190.10:FF:000017">
    <property type="entry name" value="Glycine cleavage system transcriptional activator"/>
    <property type="match status" value="1"/>
</dbReference>
<dbReference type="PROSITE" id="PS50931">
    <property type="entry name" value="HTH_LYSR"/>
    <property type="match status" value="1"/>
</dbReference>
<sequence length="313" mass="34225">MRQRLPSLSSLRAFEAAALHLNLRRAAADLFITESAVSRQIAALESLLGVQLFHRANQRITLTAAGALYSVQVREMLRKLQRDTLEVMAHEGAGGTVELACVPTLAVEWLIPRLPDFYARHPRVVVNISAQSDVFLFDGTPYDAAIHFGEAVYPGARADLLFGEESVAVCHPQLFGRKKRLDAHDIAHAPLLHLATRSFGWKQWMEAAGIDDVNAMRGARFDHHSMVIAAARAGLGIGLVPRFLVEEYLASGQLVSPVARSLRSTSAYYLVQPDTRPMSHAMQHLRSWLLEAASAFAEGQDMGSAGPKSAARG</sequence>
<evidence type="ECO:0000313" key="6">
    <source>
        <dbReference type="EMBL" id="AMR81213.1"/>
    </source>
</evidence>
<dbReference type="SUPFAM" id="SSF53850">
    <property type="entry name" value="Periplasmic binding protein-like II"/>
    <property type="match status" value="1"/>
</dbReference>
<evidence type="ECO:0000256" key="2">
    <source>
        <dbReference type="ARBA" id="ARBA00023015"/>
    </source>
</evidence>
<dbReference type="RefSeq" id="WP_062803026.1">
    <property type="nucleotide sequence ID" value="NZ_CP014845.1"/>
</dbReference>
<dbReference type="PANTHER" id="PTHR30537:SF26">
    <property type="entry name" value="GLYCINE CLEAVAGE SYSTEM TRANSCRIPTIONAL ACTIVATOR"/>
    <property type="match status" value="1"/>
</dbReference>